<dbReference type="AlphaFoldDB" id="A0A0S3SBR7"/>
<feature type="non-terminal residue" evidence="2">
    <location>
        <position position="1"/>
    </location>
</feature>
<dbReference type="EMBL" id="AP015039">
    <property type="protein sequence ID" value="BAT90250.1"/>
    <property type="molecule type" value="Genomic_DNA"/>
</dbReference>
<dbReference type="Proteomes" id="UP000291084">
    <property type="component" value="Chromosome 6"/>
</dbReference>
<keyword evidence="1" id="KW-1133">Transmembrane helix</keyword>
<evidence type="ECO:0000313" key="3">
    <source>
        <dbReference type="Proteomes" id="UP000291084"/>
    </source>
</evidence>
<accession>A0A0S3SBR7</accession>
<sequence>VFNHSLFVKPECINPINNYFYGMLYHSDFLPSWEITGFVFTHLNFFLVSVLVYFWTLFYWKKQIVGPSVP</sequence>
<evidence type="ECO:0000313" key="2">
    <source>
        <dbReference type="EMBL" id="BAT90250.1"/>
    </source>
</evidence>
<keyword evidence="3" id="KW-1185">Reference proteome</keyword>
<proteinExistence type="predicted"/>
<keyword evidence="1" id="KW-0472">Membrane</keyword>
<organism evidence="2 3">
    <name type="scientific">Vigna angularis var. angularis</name>
    <dbReference type="NCBI Taxonomy" id="157739"/>
    <lineage>
        <taxon>Eukaryota</taxon>
        <taxon>Viridiplantae</taxon>
        <taxon>Streptophyta</taxon>
        <taxon>Embryophyta</taxon>
        <taxon>Tracheophyta</taxon>
        <taxon>Spermatophyta</taxon>
        <taxon>Magnoliopsida</taxon>
        <taxon>eudicotyledons</taxon>
        <taxon>Gunneridae</taxon>
        <taxon>Pentapetalae</taxon>
        <taxon>rosids</taxon>
        <taxon>fabids</taxon>
        <taxon>Fabales</taxon>
        <taxon>Fabaceae</taxon>
        <taxon>Papilionoideae</taxon>
        <taxon>50 kb inversion clade</taxon>
        <taxon>NPAAA clade</taxon>
        <taxon>indigoferoid/millettioid clade</taxon>
        <taxon>Phaseoleae</taxon>
        <taxon>Vigna</taxon>
    </lineage>
</organism>
<protein>
    <submittedName>
        <fullName evidence="2">Uncharacterized protein</fullName>
    </submittedName>
</protein>
<reference evidence="2 3" key="1">
    <citation type="journal article" date="2015" name="Sci. Rep.">
        <title>The power of single molecule real-time sequencing technology in the de novo assembly of a eukaryotic genome.</title>
        <authorList>
            <person name="Sakai H."/>
            <person name="Naito K."/>
            <person name="Ogiso-Tanaka E."/>
            <person name="Takahashi Y."/>
            <person name="Iseki K."/>
            <person name="Muto C."/>
            <person name="Satou K."/>
            <person name="Teruya K."/>
            <person name="Shiroma A."/>
            <person name="Shimoji M."/>
            <person name="Hirano T."/>
            <person name="Itoh T."/>
            <person name="Kaga A."/>
            <person name="Tomooka N."/>
        </authorList>
    </citation>
    <scope>NUCLEOTIDE SEQUENCE [LARGE SCALE GENOMIC DNA]</scope>
    <source>
        <strain evidence="3">cv. Shumari</strain>
    </source>
</reference>
<feature type="transmembrane region" description="Helical" evidence="1">
    <location>
        <begin position="35"/>
        <end position="60"/>
    </location>
</feature>
<name>A0A0S3SBR7_PHAAN</name>
<keyword evidence="1" id="KW-0812">Transmembrane</keyword>
<evidence type="ECO:0000256" key="1">
    <source>
        <dbReference type="SAM" id="Phobius"/>
    </source>
</evidence>
<gene>
    <name evidence="2" type="primary">Vigan.06G145900</name>
    <name evidence="2" type="ORF">VIGAN_06145900</name>
</gene>